<comment type="subcellular location">
    <subcellularLocation>
        <location evidence="3">Plastid</location>
        <location evidence="3">Chloroplast outer membrane</location>
    </subcellularLocation>
</comment>
<keyword evidence="1" id="KW-1002">Plastid outer membrane</keyword>
<accession>A0A427AV66</accession>
<dbReference type="GO" id="GO:0009707">
    <property type="term" value="C:chloroplast outer membrane"/>
    <property type="evidence" value="ECO:0007669"/>
    <property type="project" value="UniProtKB-SubCell"/>
</dbReference>
<name>A0A427AV66_ENSVE</name>
<dbReference type="InterPro" id="IPR039910">
    <property type="entry name" value="D15-like"/>
</dbReference>
<dbReference type="Gene3D" id="3.10.20.310">
    <property type="entry name" value="membrane protein fhac"/>
    <property type="match status" value="1"/>
</dbReference>
<gene>
    <name evidence="6" type="ORF">B296_00023015</name>
</gene>
<dbReference type="EMBL" id="AMZH03001221">
    <property type="protein sequence ID" value="RRT80142.1"/>
    <property type="molecule type" value="Genomic_DNA"/>
</dbReference>
<keyword evidence="1" id="KW-0934">Plastid</keyword>
<evidence type="ECO:0000313" key="6">
    <source>
        <dbReference type="EMBL" id="RRT80142.1"/>
    </source>
</evidence>
<dbReference type="PANTHER" id="PTHR12815:SF42">
    <property type="entry name" value="BACTERIAL SURFACE ANTIGEN (D15) DOMAIN-CONTAINING PROTEIN"/>
    <property type="match status" value="1"/>
</dbReference>
<comment type="caution">
    <text evidence="6">The sequence shown here is derived from an EMBL/GenBank/DDBJ whole genome shotgun (WGS) entry which is preliminary data.</text>
</comment>
<protein>
    <submittedName>
        <fullName evidence="6">Uncharacterized protein</fullName>
    </submittedName>
</protein>
<evidence type="ECO:0000313" key="7">
    <source>
        <dbReference type="Proteomes" id="UP000287651"/>
    </source>
</evidence>
<keyword evidence="2" id="KW-0472">Membrane</keyword>
<evidence type="ECO:0000256" key="1">
    <source>
        <dbReference type="ARBA" id="ARBA00022805"/>
    </source>
</evidence>
<dbReference type="InterPro" id="IPR057354">
    <property type="entry name" value="POTRA1_3_Toc75"/>
</dbReference>
<proteinExistence type="predicted"/>
<dbReference type="Pfam" id="PF01103">
    <property type="entry name" value="Omp85"/>
    <property type="match status" value="1"/>
</dbReference>
<sequence length="370" mass="40317">MFDLVQLRPGHVFNIEAGKQALRNINSLALFSNIEVNPRPDEKNEGGIIVEIKLREMDQKSAEVSTEWSIVPGRDGRPTLASVQPGGTVSFEHRNIKGLNRSIVGSVTSSNLLNPQSFNRQSKFTYGLVMEEITTRDETTSICTHGARVLPSGGLSMDGPPTTLSGTGIDRMAFAQANITRDNTKFLNGAIIGERDVFQLDQGLGIGSNFPFFNRHQLTLTRFLPLMKVEEGIGKSPPPVLVLHGHYGGCVGDLPSYDAFTLGGPYSVRGYNMGELGACRNILEVSRTHCPLAAELRVPVKNTHVYLFAEHGNDLGSSKDVKGNPTEFFRRAGHGSSYGAGVKLGMVRAEYAMDHNSGTGAVFFRFGERF</sequence>
<dbReference type="InterPro" id="IPR000184">
    <property type="entry name" value="Bac_surfAg_D15"/>
</dbReference>
<dbReference type="AlphaFoldDB" id="A0A427AV66"/>
<organism evidence="6 7">
    <name type="scientific">Ensete ventricosum</name>
    <name type="common">Abyssinian banana</name>
    <name type="synonym">Musa ensete</name>
    <dbReference type="NCBI Taxonomy" id="4639"/>
    <lineage>
        <taxon>Eukaryota</taxon>
        <taxon>Viridiplantae</taxon>
        <taxon>Streptophyta</taxon>
        <taxon>Embryophyta</taxon>
        <taxon>Tracheophyta</taxon>
        <taxon>Spermatophyta</taxon>
        <taxon>Magnoliopsida</taxon>
        <taxon>Liliopsida</taxon>
        <taxon>Zingiberales</taxon>
        <taxon>Musaceae</taxon>
        <taxon>Ensete</taxon>
    </lineage>
</organism>
<dbReference type="Pfam" id="PF25282">
    <property type="entry name" value="POTRA1_3_Toc75"/>
    <property type="match status" value="1"/>
</dbReference>
<evidence type="ECO:0000259" key="5">
    <source>
        <dbReference type="Pfam" id="PF25282"/>
    </source>
</evidence>
<dbReference type="Gene3D" id="2.40.160.50">
    <property type="entry name" value="membrane protein fhac: a member of the omp85/tpsb transporter family"/>
    <property type="match status" value="1"/>
</dbReference>
<evidence type="ECO:0000256" key="3">
    <source>
        <dbReference type="ARBA" id="ARBA00024013"/>
    </source>
</evidence>
<evidence type="ECO:0000256" key="2">
    <source>
        <dbReference type="ARBA" id="ARBA00023136"/>
    </source>
</evidence>
<reference evidence="6 7" key="1">
    <citation type="journal article" date="2014" name="Agronomy (Basel)">
        <title>A Draft Genome Sequence for Ensete ventricosum, the Drought-Tolerant Tree Against Hunger.</title>
        <authorList>
            <person name="Harrison J."/>
            <person name="Moore K.A."/>
            <person name="Paszkiewicz K."/>
            <person name="Jones T."/>
            <person name="Grant M."/>
            <person name="Ambacheew D."/>
            <person name="Muzemil S."/>
            <person name="Studholme D.J."/>
        </authorList>
    </citation>
    <scope>NUCLEOTIDE SEQUENCE [LARGE SCALE GENOMIC DNA]</scope>
</reference>
<feature type="domain" description="Toc75-like POTRA" evidence="5">
    <location>
        <begin position="1"/>
        <end position="56"/>
    </location>
</feature>
<dbReference type="Proteomes" id="UP000287651">
    <property type="component" value="Unassembled WGS sequence"/>
</dbReference>
<dbReference type="PANTHER" id="PTHR12815">
    <property type="entry name" value="SORTING AND ASSEMBLY MACHINERY SAMM50 PROTEIN FAMILY MEMBER"/>
    <property type="match status" value="1"/>
</dbReference>
<feature type="domain" description="Bacterial surface antigen (D15)" evidence="4">
    <location>
        <begin position="105"/>
        <end position="370"/>
    </location>
</feature>
<evidence type="ECO:0000259" key="4">
    <source>
        <dbReference type="Pfam" id="PF01103"/>
    </source>
</evidence>
<dbReference type="GO" id="GO:0009658">
    <property type="term" value="P:chloroplast organization"/>
    <property type="evidence" value="ECO:0007669"/>
    <property type="project" value="TreeGrafter"/>
</dbReference>
<dbReference type="GO" id="GO:0045037">
    <property type="term" value="P:protein import into chloroplast stroma"/>
    <property type="evidence" value="ECO:0007669"/>
    <property type="project" value="TreeGrafter"/>
</dbReference>